<dbReference type="GO" id="GO:0016020">
    <property type="term" value="C:membrane"/>
    <property type="evidence" value="ECO:0007669"/>
    <property type="project" value="UniProtKB-ARBA"/>
</dbReference>
<feature type="compositionally biased region" description="Basic and acidic residues" evidence="8">
    <location>
        <begin position="94"/>
        <end position="109"/>
    </location>
</feature>
<comment type="subcellular location">
    <subcellularLocation>
        <location evidence="1">Membrane</location>
        <topology evidence="1">Single-pass membrane protein</topology>
    </subcellularLocation>
</comment>
<name>A0A2W5FNV3_9BACT</name>
<keyword evidence="7" id="KW-0472">Membrane</keyword>
<keyword evidence="4" id="KW-0653">Protein transport</keyword>
<evidence type="ECO:0000313" key="9">
    <source>
        <dbReference type="EMBL" id="PZP55477.1"/>
    </source>
</evidence>
<keyword evidence="2" id="KW-0813">Transport</keyword>
<evidence type="ECO:0008006" key="11">
    <source>
        <dbReference type="Google" id="ProtNLM"/>
    </source>
</evidence>
<evidence type="ECO:0000313" key="10">
    <source>
        <dbReference type="Proteomes" id="UP000249739"/>
    </source>
</evidence>
<sequence>MLDFSWSELMVVIVVAVLAVGPKQLPEVLHGMGKLFRRLQYMRYAVTRQFDDFMEQADLREIRDQTRIVTPDLFDEELADEEYITKPVSAAKPPEPEEAKLVEGEEKQS</sequence>
<organism evidence="9 10">
    <name type="scientific">Micavibrio aeruginosavorus</name>
    <dbReference type="NCBI Taxonomy" id="349221"/>
    <lineage>
        <taxon>Bacteria</taxon>
        <taxon>Pseudomonadati</taxon>
        <taxon>Bdellovibrionota</taxon>
        <taxon>Bdellovibrionia</taxon>
        <taxon>Bdellovibrionales</taxon>
        <taxon>Pseudobdellovibrionaceae</taxon>
        <taxon>Micavibrio</taxon>
    </lineage>
</organism>
<protein>
    <recommendedName>
        <fullName evidence="11">Twin-arginine translocase subunit TatB</fullName>
    </recommendedName>
</protein>
<comment type="caution">
    <text evidence="9">The sequence shown here is derived from an EMBL/GenBank/DDBJ whole genome shotgun (WGS) entry which is preliminary data.</text>
</comment>
<accession>A0A2W5FNV3</accession>
<evidence type="ECO:0000256" key="7">
    <source>
        <dbReference type="ARBA" id="ARBA00023136"/>
    </source>
</evidence>
<feature type="region of interest" description="Disordered" evidence="8">
    <location>
        <begin position="86"/>
        <end position="109"/>
    </location>
</feature>
<reference evidence="9 10" key="1">
    <citation type="submission" date="2017-08" db="EMBL/GenBank/DDBJ databases">
        <title>Infants hospitalized years apart are colonized by the same room-sourced microbial strains.</title>
        <authorList>
            <person name="Brooks B."/>
            <person name="Olm M.R."/>
            <person name="Firek B.A."/>
            <person name="Baker R."/>
            <person name="Thomas B.C."/>
            <person name="Morowitz M.J."/>
            <person name="Banfield J.F."/>
        </authorList>
    </citation>
    <scope>NUCLEOTIDE SEQUENCE [LARGE SCALE GENOMIC DNA]</scope>
    <source>
        <strain evidence="9">S2_006_000_R2_64</strain>
    </source>
</reference>
<keyword evidence="6" id="KW-0811">Translocation</keyword>
<dbReference type="Gene3D" id="1.20.5.3310">
    <property type="match status" value="1"/>
</dbReference>
<evidence type="ECO:0000256" key="5">
    <source>
        <dbReference type="ARBA" id="ARBA00022989"/>
    </source>
</evidence>
<keyword evidence="5" id="KW-1133">Transmembrane helix</keyword>
<keyword evidence="3" id="KW-0812">Transmembrane</keyword>
<dbReference type="GO" id="GO:0015031">
    <property type="term" value="P:protein transport"/>
    <property type="evidence" value="ECO:0007669"/>
    <property type="project" value="UniProtKB-KW"/>
</dbReference>
<evidence type="ECO:0000256" key="6">
    <source>
        <dbReference type="ARBA" id="ARBA00023010"/>
    </source>
</evidence>
<evidence type="ECO:0000256" key="8">
    <source>
        <dbReference type="SAM" id="MobiDB-lite"/>
    </source>
</evidence>
<dbReference type="InterPro" id="IPR003369">
    <property type="entry name" value="TatA/B/E"/>
</dbReference>
<proteinExistence type="predicted"/>
<gene>
    <name evidence="9" type="ORF">DI586_06720</name>
</gene>
<dbReference type="Pfam" id="PF02416">
    <property type="entry name" value="TatA_B_E"/>
    <property type="match status" value="1"/>
</dbReference>
<dbReference type="AlphaFoldDB" id="A0A2W5FNV3"/>
<evidence type="ECO:0000256" key="4">
    <source>
        <dbReference type="ARBA" id="ARBA00022927"/>
    </source>
</evidence>
<evidence type="ECO:0000256" key="3">
    <source>
        <dbReference type="ARBA" id="ARBA00022692"/>
    </source>
</evidence>
<evidence type="ECO:0000256" key="1">
    <source>
        <dbReference type="ARBA" id="ARBA00004167"/>
    </source>
</evidence>
<dbReference type="PRINTS" id="PR01506">
    <property type="entry name" value="TATBPROTEIN"/>
</dbReference>
<dbReference type="Proteomes" id="UP000249739">
    <property type="component" value="Unassembled WGS sequence"/>
</dbReference>
<dbReference type="EMBL" id="QFOT01000067">
    <property type="protein sequence ID" value="PZP55477.1"/>
    <property type="molecule type" value="Genomic_DNA"/>
</dbReference>
<evidence type="ECO:0000256" key="2">
    <source>
        <dbReference type="ARBA" id="ARBA00022448"/>
    </source>
</evidence>